<reference evidence="1 2" key="1">
    <citation type="journal article" date="2007" name="Int. J. Syst. Evol. Microbiol.">
        <title>Natronorubrum sulfidifaciens sp. nov., an extremely haloalkaliphilic archaeon isolated from Aiding salt lake in Xin-Jiang, China.</title>
        <authorList>
            <person name="Cui H.L."/>
            <person name="Tohty D."/>
            <person name="Liu H.C."/>
            <person name="Liu S.J."/>
            <person name="Oren A."/>
            <person name="Zhou P.J."/>
        </authorList>
    </citation>
    <scope>NUCLEOTIDE SEQUENCE [LARGE SCALE GENOMIC DNA]</scope>
    <source>
        <strain evidence="1 2">7-3</strain>
    </source>
</reference>
<keyword evidence="2" id="KW-1185">Reference proteome</keyword>
<organism evidence="1 2">
    <name type="scientific">Natronorubrum aibiense</name>
    <dbReference type="NCBI Taxonomy" id="348826"/>
    <lineage>
        <taxon>Archaea</taxon>
        <taxon>Methanobacteriati</taxon>
        <taxon>Methanobacteriota</taxon>
        <taxon>Stenosarchaea group</taxon>
        <taxon>Halobacteria</taxon>
        <taxon>Halobacteriales</taxon>
        <taxon>Natrialbaceae</taxon>
        <taxon>Natronorubrum</taxon>
    </lineage>
</organism>
<dbReference type="Proteomes" id="UP000326170">
    <property type="component" value="Chromosome"/>
</dbReference>
<dbReference type="KEGG" id="nas:GCU68_09195"/>
<accession>A0A5P9P3F0</accession>
<name>A0A5P9P3F0_9EURY</name>
<dbReference type="AlphaFoldDB" id="A0A5P9P3F0"/>
<evidence type="ECO:0000313" key="1">
    <source>
        <dbReference type="EMBL" id="QFU82685.1"/>
    </source>
</evidence>
<dbReference type="EMBL" id="CP045488">
    <property type="protein sequence ID" value="QFU82685.1"/>
    <property type="molecule type" value="Genomic_DNA"/>
</dbReference>
<evidence type="ECO:0000313" key="2">
    <source>
        <dbReference type="Proteomes" id="UP000326170"/>
    </source>
</evidence>
<gene>
    <name evidence="1" type="ORF">GCU68_09195</name>
</gene>
<sequence>MASRDTDCCNYVPPIARTGRRSAIIDTAGQNYSKTGRATAAVIPEDGREFATDVSLTAVRQYNYSKPYEPPVTPRPSVLARHRWTALRTGSRGARASLRRDHSGCSILGGYSPVGISM</sequence>
<protein>
    <submittedName>
        <fullName evidence="1">Uncharacterized protein</fullName>
    </submittedName>
</protein>
<proteinExistence type="predicted"/>